<proteinExistence type="predicted"/>
<keyword evidence="2" id="KW-1133">Transmembrane helix</keyword>
<feature type="region of interest" description="Disordered" evidence="1">
    <location>
        <begin position="61"/>
        <end position="84"/>
    </location>
</feature>
<dbReference type="Proteomes" id="UP001341840">
    <property type="component" value="Unassembled WGS sequence"/>
</dbReference>
<reference evidence="3 4" key="1">
    <citation type="journal article" date="2023" name="Plants (Basel)">
        <title>Bridging the Gap: Combining Genomics and Transcriptomics Approaches to Understand Stylosanthes scabra, an Orphan Legume from the Brazilian Caatinga.</title>
        <authorList>
            <person name="Ferreira-Neto J.R.C."/>
            <person name="da Silva M.D."/>
            <person name="Binneck E."/>
            <person name="de Melo N.F."/>
            <person name="da Silva R.H."/>
            <person name="de Melo A.L.T.M."/>
            <person name="Pandolfi V."/>
            <person name="Bustamante F.O."/>
            <person name="Brasileiro-Vidal A.C."/>
            <person name="Benko-Iseppon A.M."/>
        </authorList>
    </citation>
    <scope>NUCLEOTIDE SEQUENCE [LARGE SCALE GENOMIC DNA]</scope>
    <source>
        <tissue evidence="3">Leaves</tissue>
    </source>
</reference>
<name>A0ABU6QCC8_9FABA</name>
<accession>A0ABU6QCC8</accession>
<comment type="caution">
    <text evidence="3">The sequence shown here is derived from an EMBL/GenBank/DDBJ whole genome shotgun (WGS) entry which is preliminary data.</text>
</comment>
<dbReference type="EMBL" id="JASCZI010000161">
    <property type="protein sequence ID" value="MED6109523.1"/>
    <property type="molecule type" value="Genomic_DNA"/>
</dbReference>
<evidence type="ECO:0000313" key="3">
    <source>
        <dbReference type="EMBL" id="MED6109523.1"/>
    </source>
</evidence>
<feature type="transmembrane region" description="Helical" evidence="2">
    <location>
        <begin position="35"/>
        <end position="56"/>
    </location>
</feature>
<organism evidence="3 4">
    <name type="scientific">Stylosanthes scabra</name>
    <dbReference type="NCBI Taxonomy" id="79078"/>
    <lineage>
        <taxon>Eukaryota</taxon>
        <taxon>Viridiplantae</taxon>
        <taxon>Streptophyta</taxon>
        <taxon>Embryophyta</taxon>
        <taxon>Tracheophyta</taxon>
        <taxon>Spermatophyta</taxon>
        <taxon>Magnoliopsida</taxon>
        <taxon>eudicotyledons</taxon>
        <taxon>Gunneridae</taxon>
        <taxon>Pentapetalae</taxon>
        <taxon>rosids</taxon>
        <taxon>fabids</taxon>
        <taxon>Fabales</taxon>
        <taxon>Fabaceae</taxon>
        <taxon>Papilionoideae</taxon>
        <taxon>50 kb inversion clade</taxon>
        <taxon>dalbergioids sensu lato</taxon>
        <taxon>Dalbergieae</taxon>
        <taxon>Pterocarpus clade</taxon>
        <taxon>Stylosanthes</taxon>
    </lineage>
</organism>
<sequence>MTYFTCWHAALREPTIANEAYIPSSFLSFLVKSTAFGSAGFEGSFAAIAAYFLSYASSVSKTKPKKLPPPPPYFHHHHPVSGSSPVHKTSRLQCHYSFRQGVVLNDDEFECGWGMRYVAIGLRDHGV</sequence>
<gene>
    <name evidence="3" type="ORF">PIB30_034519</name>
</gene>
<keyword evidence="4" id="KW-1185">Reference proteome</keyword>
<keyword evidence="2" id="KW-0812">Transmembrane</keyword>
<protein>
    <submittedName>
        <fullName evidence="3">Uncharacterized protein</fullName>
    </submittedName>
</protein>
<evidence type="ECO:0000256" key="2">
    <source>
        <dbReference type="SAM" id="Phobius"/>
    </source>
</evidence>
<evidence type="ECO:0000313" key="4">
    <source>
        <dbReference type="Proteomes" id="UP001341840"/>
    </source>
</evidence>
<keyword evidence="2" id="KW-0472">Membrane</keyword>
<evidence type="ECO:0000256" key="1">
    <source>
        <dbReference type="SAM" id="MobiDB-lite"/>
    </source>
</evidence>